<dbReference type="Pfam" id="PF00871">
    <property type="entry name" value="Acetate_kinase"/>
    <property type="match status" value="1"/>
</dbReference>
<keyword evidence="3" id="KW-0418">Kinase</keyword>
<comment type="caution">
    <text evidence="5">The sequence shown here is derived from an EMBL/GenBank/DDBJ whole genome shotgun (WGS) entry which is preliminary data.</text>
</comment>
<dbReference type="InterPro" id="IPR000890">
    <property type="entry name" value="Aliphatic_acid_kin_short-chain"/>
</dbReference>
<evidence type="ECO:0000256" key="3">
    <source>
        <dbReference type="ARBA" id="ARBA00022777"/>
    </source>
</evidence>
<accession>A0ABV7K5M8</accession>
<dbReference type="EMBL" id="JBHRTK010000001">
    <property type="protein sequence ID" value="MFC3204617.1"/>
    <property type="molecule type" value="Genomic_DNA"/>
</dbReference>
<keyword evidence="2" id="KW-0547">Nucleotide-binding</keyword>
<evidence type="ECO:0000256" key="4">
    <source>
        <dbReference type="ARBA" id="ARBA00022840"/>
    </source>
</evidence>
<evidence type="ECO:0000256" key="1">
    <source>
        <dbReference type="ARBA" id="ARBA00022679"/>
    </source>
</evidence>
<sequence length="56" mass="5920">MEEAPLRHERPDCGAVDPGVLLYLLQHEGITPGGLQHALCQKSGLLGVSETIAANL</sequence>
<evidence type="ECO:0000256" key="2">
    <source>
        <dbReference type="ARBA" id="ARBA00022741"/>
    </source>
</evidence>
<name>A0ABV7K5M8_9HYPH</name>
<keyword evidence="1" id="KW-0808">Transferase</keyword>
<dbReference type="RefSeq" id="WP_378218017.1">
    <property type="nucleotide sequence ID" value="NZ_JBHRTK010000001.1"/>
</dbReference>
<keyword evidence="6" id="KW-1185">Reference proteome</keyword>
<evidence type="ECO:0000313" key="6">
    <source>
        <dbReference type="Proteomes" id="UP001595583"/>
    </source>
</evidence>
<protein>
    <submittedName>
        <fullName evidence="5">Uncharacterized protein</fullName>
    </submittedName>
</protein>
<dbReference type="Proteomes" id="UP001595583">
    <property type="component" value="Unassembled WGS sequence"/>
</dbReference>
<keyword evidence="4" id="KW-0067">ATP-binding</keyword>
<reference evidence="6" key="1">
    <citation type="journal article" date="2019" name="Int. J. Syst. Evol. Microbiol.">
        <title>The Global Catalogue of Microorganisms (GCM) 10K type strain sequencing project: providing services to taxonomists for standard genome sequencing and annotation.</title>
        <authorList>
            <consortium name="The Broad Institute Genomics Platform"/>
            <consortium name="The Broad Institute Genome Sequencing Center for Infectious Disease"/>
            <person name="Wu L."/>
            <person name="Ma J."/>
        </authorList>
    </citation>
    <scope>NUCLEOTIDE SEQUENCE [LARGE SCALE GENOMIC DNA]</scope>
    <source>
        <strain evidence="6">KCTC 52165</strain>
    </source>
</reference>
<evidence type="ECO:0000313" key="5">
    <source>
        <dbReference type="EMBL" id="MFC3204617.1"/>
    </source>
</evidence>
<dbReference type="InterPro" id="IPR043129">
    <property type="entry name" value="ATPase_NBD"/>
</dbReference>
<dbReference type="SUPFAM" id="SSF53067">
    <property type="entry name" value="Actin-like ATPase domain"/>
    <property type="match status" value="1"/>
</dbReference>
<dbReference type="Gene3D" id="3.30.420.40">
    <property type="match status" value="1"/>
</dbReference>
<proteinExistence type="predicted"/>
<organism evidence="5 6">
    <name type="scientific">Aquamicrobium soli</name>
    <dbReference type="NCBI Taxonomy" id="1811518"/>
    <lineage>
        <taxon>Bacteria</taxon>
        <taxon>Pseudomonadati</taxon>
        <taxon>Pseudomonadota</taxon>
        <taxon>Alphaproteobacteria</taxon>
        <taxon>Hyphomicrobiales</taxon>
        <taxon>Phyllobacteriaceae</taxon>
        <taxon>Aquamicrobium</taxon>
    </lineage>
</organism>
<gene>
    <name evidence="5" type="ORF">ACFOHJ_00080</name>
</gene>